<feature type="domain" description="PAS" evidence="10">
    <location>
        <begin position="160"/>
        <end position="232"/>
    </location>
</feature>
<feature type="region of interest" description="Disordered" evidence="7">
    <location>
        <begin position="1"/>
        <end position="22"/>
    </location>
</feature>
<dbReference type="Pfam" id="PF00512">
    <property type="entry name" value="HisKA"/>
    <property type="match status" value="1"/>
</dbReference>
<dbReference type="PANTHER" id="PTHR43047:SF72">
    <property type="entry name" value="OSMOSENSING HISTIDINE PROTEIN KINASE SLN1"/>
    <property type="match status" value="1"/>
</dbReference>
<keyword evidence="5" id="KW-0418">Kinase</keyword>
<dbReference type="SMART" id="SM00086">
    <property type="entry name" value="PAC"/>
    <property type="match status" value="1"/>
</dbReference>
<feature type="domain" description="PAC" evidence="11">
    <location>
        <begin position="236"/>
        <end position="288"/>
    </location>
</feature>
<dbReference type="PROSITE" id="PS50113">
    <property type="entry name" value="PAC"/>
    <property type="match status" value="1"/>
</dbReference>
<dbReference type="InterPro" id="IPR036097">
    <property type="entry name" value="HisK_dim/P_sf"/>
</dbReference>
<dbReference type="RefSeq" id="WP_328984221.1">
    <property type="nucleotide sequence ID" value="NZ_CP121472.1"/>
</dbReference>
<dbReference type="PRINTS" id="PR00344">
    <property type="entry name" value="BCTRLSENSOR"/>
</dbReference>
<organism evidence="12 13">
    <name type="scientific">Thiorhodovibrio winogradskyi</name>
    <dbReference type="NCBI Taxonomy" id="77007"/>
    <lineage>
        <taxon>Bacteria</taxon>
        <taxon>Pseudomonadati</taxon>
        <taxon>Pseudomonadota</taxon>
        <taxon>Gammaproteobacteria</taxon>
        <taxon>Chromatiales</taxon>
        <taxon>Chromatiaceae</taxon>
        <taxon>Thiorhodovibrio</taxon>
    </lineage>
</organism>
<accession>A0ABZ0SBQ0</accession>
<dbReference type="InterPro" id="IPR004358">
    <property type="entry name" value="Sig_transdc_His_kin-like_C"/>
</dbReference>
<dbReference type="Pfam" id="PF02518">
    <property type="entry name" value="HATPase_c"/>
    <property type="match status" value="1"/>
</dbReference>
<protein>
    <recommendedName>
        <fullName evidence="2">histidine kinase</fullName>
        <ecNumber evidence="2">2.7.13.3</ecNumber>
    </recommendedName>
</protein>
<dbReference type="InterPro" id="IPR001789">
    <property type="entry name" value="Sig_transdc_resp-reg_receiver"/>
</dbReference>
<evidence type="ECO:0000259" key="10">
    <source>
        <dbReference type="PROSITE" id="PS50112"/>
    </source>
</evidence>
<evidence type="ECO:0000256" key="3">
    <source>
        <dbReference type="ARBA" id="ARBA00022553"/>
    </source>
</evidence>
<dbReference type="SMART" id="SM00448">
    <property type="entry name" value="REC"/>
    <property type="match status" value="1"/>
</dbReference>
<dbReference type="Gene3D" id="3.30.450.20">
    <property type="entry name" value="PAS domain"/>
    <property type="match status" value="2"/>
</dbReference>
<dbReference type="InterPro" id="IPR000014">
    <property type="entry name" value="PAS"/>
</dbReference>
<dbReference type="EC" id="2.7.13.3" evidence="2"/>
<dbReference type="PROSITE" id="PS50109">
    <property type="entry name" value="HIS_KIN"/>
    <property type="match status" value="1"/>
</dbReference>
<dbReference type="SMART" id="SM00091">
    <property type="entry name" value="PAS"/>
    <property type="match status" value="2"/>
</dbReference>
<dbReference type="InterPro" id="IPR011006">
    <property type="entry name" value="CheY-like_superfamily"/>
</dbReference>
<dbReference type="Pfam" id="PF00072">
    <property type="entry name" value="Response_reg"/>
    <property type="match status" value="1"/>
</dbReference>
<feature type="modified residue" description="4-aspartylphosphate" evidence="6">
    <location>
        <position position="606"/>
    </location>
</feature>
<feature type="domain" description="Histidine kinase" evidence="8">
    <location>
        <begin position="306"/>
        <end position="524"/>
    </location>
</feature>
<evidence type="ECO:0000256" key="6">
    <source>
        <dbReference type="PROSITE-ProRule" id="PRU00169"/>
    </source>
</evidence>
<evidence type="ECO:0000256" key="5">
    <source>
        <dbReference type="ARBA" id="ARBA00022777"/>
    </source>
</evidence>
<dbReference type="SUPFAM" id="SSF55874">
    <property type="entry name" value="ATPase domain of HSP90 chaperone/DNA topoisomerase II/histidine kinase"/>
    <property type="match status" value="1"/>
</dbReference>
<dbReference type="InterPro" id="IPR005467">
    <property type="entry name" value="His_kinase_dom"/>
</dbReference>
<dbReference type="CDD" id="cd00075">
    <property type="entry name" value="HATPase"/>
    <property type="match status" value="1"/>
</dbReference>
<dbReference type="PANTHER" id="PTHR43047">
    <property type="entry name" value="TWO-COMPONENT HISTIDINE PROTEIN KINASE"/>
    <property type="match status" value="1"/>
</dbReference>
<dbReference type="InterPro" id="IPR003594">
    <property type="entry name" value="HATPase_dom"/>
</dbReference>
<dbReference type="SUPFAM" id="SSF55785">
    <property type="entry name" value="PYP-like sensor domain (PAS domain)"/>
    <property type="match status" value="1"/>
</dbReference>
<dbReference type="InterPro" id="IPR036890">
    <property type="entry name" value="HATPase_C_sf"/>
</dbReference>
<evidence type="ECO:0000256" key="4">
    <source>
        <dbReference type="ARBA" id="ARBA00022679"/>
    </source>
</evidence>
<evidence type="ECO:0000256" key="1">
    <source>
        <dbReference type="ARBA" id="ARBA00000085"/>
    </source>
</evidence>
<keyword evidence="3 6" id="KW-0597">Phosphoprotein</keyword>
<dbReference type="InterPro" id="IPR003661">
    <property type="entry name" value="HisK_dim/P_dom"/>
</dbReference>
<dbReference type="EMBL" id="CP121472">
    <property type="protein sequence ID" value="WPL18455.1"/>
    <property type="molecule type" value="Genomic_DNA"/>
</dbReference>
<evidence type="ECO:0000256" key="2">
    <source>
        <dbReference type="ARBA" id="ARBA00012438"/>
    </source>
</evidence>
<dbReference type="SUPFAM" id="SSF47384">
    <property type="entry name" value="Homodimeric domain of signal transducing histidine kinase"/>
    <property type="match status" value="1"/>
</dbReference>
<dbReference type="Pfam" id="PF08448">
    <property type="entry name" value="PAS_4"/>
    <property type="match status" value="1"/>
</dbReference>
<dbReference type="InterPro" id="IPR035965">
    <property type="entry name" value="PAS-like_dom_sf"/>
</dbReference>
<dbReference type="Proteomes" id="UP001432180">
    <property type="component" value="Chromosome"/>
</dbReference>
<dbReference type="SUPFAM" id="SSF52172">
    <property type="entry name" value="CheY-like"/>
    <property type="match status" value="1"/>
</dbReference>
<dbReference type="PROSITE" id="PS50110">
    <property type="entry name" value="RESPONSE_REGULATORY"/>
    <property type="match status" value="1"/>
</dbReference>
<keyword evidence="13" id="KW-1185">Reference proteome</keyword>
<dbReference type="SMART" id="SM00387">
    <property type="entry name" value="HATPase_c"/>
    <property type="match status" value="1"/>
</dbReference>
<gene>
    <name evidence="12" type="primary">bvgS_3</name>
    <name evidence="12" type="ORF">Thiowin_03528</name>
</gene>
<comment type="catalytic activity">
    <reaction evidence="1">
        <text>ATP + protein L-histidine = ADP + protein N-phospho-L-histidine.</text>
        <dbReference type="EC" id="2.7.13.3"/>
    </reaction>
</comment>
<dbReference type="InterPro" id="IPR013656">
    <property type="entry name" value="PAS_4"/>
</dbReference>
<dbReference type="PROSITE" id="PS50112">
    <property type="entry name" value="PAS"/>
    <property type="match status" value="1"/>
</dbReference>
<dbReference type="Pfam" id="PF13596">
    <property type="entry name" value="PAS_10"/>
    <property type="match status" value="1"/>
</dbReference>
<reference evidence="12 13" key="1">
    <citation type="journal article" date="2023" name="Microorganisms">
        <title>Thiorhodovibrio frisius and Trv. litoralis spp. nov., Two Novel Members from a Clade of Fastidious Purple Sulfur Bacteria That Exhibit Unique Red-Shifted Light-Harvesting Capabilities.</title>
        <authorList>
            <person name="Methner A."/>
            <person name="Kuzyk S.B."/>
            <person name="Petersen J."/>
            <person name="Bauer S."/>
            <person name="Brinkmann H."/>
            <person name="Sichau K."/>
            <person name="Wanner G."/>
            <person name="Wolf J."/>
            <person name="Neumann-Schaal M."/>
            <person name="Henke P."/>
            <person name="Tank M."/>
            <person name="Sproer C."/>
            <person name="Bunk B."/>
            <person name="Overmann J."/>
        </authorList>
    </citation>
    <scope>NUCLEOTIDE SEQUENCE [LARGE SCALE GENOMIC DNA]</scope>
    <source>
        <strain evidence="12 13">DSM 6702</strain>
    </source>
</reference>
<dbReference type="InterPro" id="IPR000700">
    <property type="entry name" value="PAS-assoc_C"/>
</dbReference>
<feature type="domain" description="Response regulatory" evidence="9">
    <location>
        <begin position="557"/>
        <end position="671"/>
    </location>
</feature>
<sequence>MTTQADPGSRSLAADHQGLNQPNQTLEARVRALEAENNDLNHLLLSSEVASLLLDAELRLRRFTPASEALLVLGPEAIGQPVAALETRFDARGFAEDAQSVLAGAQPPARELAADHGRWFLQHMRPYRTSNAPSAAIAGVAVTFTDCTAAREAEQRYRATLGRLKRHLDSSPVASMEWDVKGRLLGWSPAAARIFGWTEQVVLGRTFDDIGLIDPADREHMRQVSAALFRGEFEHHRTPVRNRRADGSLVWCEWYNSALHDPDGHLVSVLSLVVDVSERQALEENLRQTTARLAEADRRKNAFLALLGHELRNPLVPVRSTLECLALDPPDTATYARACQRIDRQIGHLERIIHDLLDIARISRGAIVLRPAAQDAVALVHEALETVAAPLAERQHELDTALPAAPVPLWGDATRLVQVFTNLLDNAIKYTEPGGQIRLALTVGGQELCLSVADNGQGIAPEDQPWLFDAFSRGAESRVGRDNGLGIGLALVRQLVELHQGRIEAESAGVGQGATFRLWLPLADGVNLANPAEAPDVPAVPTTPAPHHCPPAPPARRVLLVDDDAEILDATSALLRALGHQVETVATGAAALERIRTSCPECVLLDLGLPDMDGLDLARELADWPRRPELTLVALSGYSLAEQPDAAALFDHLLLKPARRADFERVLAGMGG</sequence>
<dbReference type="SMART" id="SM00388">
    <property type="entry name" value="HisKA"/>
    <property type="match status" value="1"/>
</dbReference>
<proteinExistence type="predicted"/>
<name>A0ABZ0SBQ0_9GAMM</name>
<dbReference type="Gene3D" id="1.10.287.130">
    <property type="match status" value="1"/>
</dbReference>
<evidence type="ECO:0000259" key="9">
    <source>
        <dbReference type="PROSITE" id="PS50110"/>
    </source>
</evidence>
<dbReference type="Gene3D" id="3.40.50.2300">
    <property type="match status" value="1"/>
</dbReference>
<evidence type="ECO:0000256" key="7">
    <source>
        <dbReference type="SAM" id="MobiDB-lite"/>
    </source>
</evidence>
<evidence type="ECO:0000313" key="12">
    <source>
        <dbReference type="EMBL" id="WPL18455.1"/>
    </source>
</evidence>
<dbReference type="InterPro" id="IPR001610">
    <property type="entry name" value="PAC"/>
</dbReference>
<dbReference type="GO" id="GO:0004673">
    <property type="term" value="F:protein histidine kinase activity"/>
    <property type="evidence" value="ECO:0007669"/>
    <property type="project" value="UniProtKB-EC"/>
</dbReference>
<dbReference type="Gene3D" id="3.30.565.10">
    <property type="entry name" value="Histidine kinase-like ATPase, C-terminal domain"/>
    <property type="match status" value="1"/>
</dbReference>
<evidence type="ECO:0000259" key="8">
    <source>
        <dbReference type="PROSITE" id="PS50109"/>
    </source>
</evidence>
<evidence type="ECO:0000259" key="11">
    <source>
        <dbReference type="PROSITE" id="PS50113"/>
    </source>
</evidence>
<keyword evidence="4 12" id="KW-0808">Transferase</keyword>
<dbReference type="NCBIfam" id="TIGR00229">
    <property type="entry name" value="sensory_box"/>
    <property type="match status" value="1"/>
</dbReference>
<evidence type="ECO:0000313" key="13">
    <source>
        <dbReference type="Proteomes" id="UP001432180"/>
    </source>
</evidence>
<dbReference type="CDD" id="cd00130">
    <property type="entry name" value="PAS"/>
    <property type="match status" value="1"/>
</dbReference>
<dbReference type="CDD" id="cd00082">
    <property type="entry name" value="HisKA"/>
    <property type="match status" value="1"/>
</dbReference>